<evidence type="ECO:0000259" key="4">
    <source>
        <dbReference type="Pfam" id="PF14257"/>
    </source>
</evidence>
<gene>
    <name evidence="5" type="ORF">HUO12_06895</name>
</gene>
<dbReference type="EMBL" id="JABWTA010000001">
    <property type="protein sequence ID" value="NVE94623.1"/>
    <property type="molecule type" value="Genomic_DNA"/>
</dbReference>
<accession>A0A850H9N8</accession>
<reference evidence="5 6" key="1">
    <citation type="submission" date="2020-06" db="EMBL/GenBank/DDBJ databases">
        <title>Altererythrobacter lutimaris sp. nov., a marine bacterium isolated from a tidal flat.</title>
        <authorList>
            <person name="Kim D."/>
            <person name="Yoo Y."/>
            <person name="Kim J.-J."/>
        </authorList>
    </citation>
    <scope>NUCLEOTIDE SEQUENCE [LARGE SCALE GENOMIC DNA]</scope>
    <source>
        <strain evidence="5 6">JGD-16</strain>
    </source>
</reference>
<feature type="domain" description="DUF4349" evidence="4">
    <location>
        <begin position="74"/>
        <end position="286"/>
    </location>
</feature>
<dbReference type="Proteomes" id="UP000546031">
    <property type="component" value="Unassembled WGS sequence"/>
</dbReference>
<comment type="caution">
    <text evidence="5">The sequence shown here is derived from an EMBL/GenBank/DDBJ whole genome shotgun (WGS) entry which is preliminary data.</text>
</comment>
<feature type="chain" id="PRO_5033055436" evidence="3">
    <location>
        <begin position="19"/>
        <end position="305"/>
    </location>
</feature>
<proteinExistence type="predicted"/>
<keyword evidence="2" id="KW-0812">Transmembrane</keyword>
<dbReference type="AlphaFoldDB" id="A0A850H9N8"/>
<dbReference type="InterPro" id="IPR025645">
    <property type="entry name" value="DUF4349"/>
</dbReference>
<sequence>MEMRKPLILLSSTALALAACSEGNNEAVYENVAVDMAEPEAEAALATAETAGRSGADAASGEQIEPSSATAAPQIAYRYALGFRLPAAAIKPLQTKHADMCEARGPSVCRIISMQQADQDGEYAYGSLQIAVAAKSARAFSKELETSSDGADATLISSSIQGEDLSKQIVDTEARLRARTLLRDRLMEVLRTRKGTVAELVEAERGVAQVNQEIDQARSWLNEMRGRVAFSQMSISYESGARVPGGFSDPIRNAWGSLGGILGSMIAFLMIATTVILPLGLIAWLAFKLWKRVRKESQAKPSSEA</sequence>
<feature type="region of interest" description="Disordered" evidence="1">
    <location>
        <begin position="43"/>
        <end position="67"/>
    </location>
</feature>
<evidence type="ECO:0000256" key="3">
    <source>
        <dbReference type="SAM" id="SignalP"/>
    </source>
</evidence>
<keyword evidence="6" id="KW-1185">Reference proteome</keyword>
<name>A0A850H9N8_9SPHN</name>
<dbReference type="Pfam" id="PF14257">
    <property type="entry name" value="DUF4349"/>
    <property type="match status" value="1"/>
</dbReference>
<evidence type="ECO:0000313" key="5">
    <source>
        <dbReference type="EMBL" id="NVE94623.1"/>
    </source>
</evidence>
<keyword evidence="3" id="KW-0732">Signal</keyword>
<protein>
    <submittedName>
        <fullName evidence="5">DUF4349 domain-containing protein</fullName>
    </submittedName>
</protein>
<keyword evidence="2" id="KW-0472">Membrane</keyword>
<keyword evidence="2" id="KW-1133">Transmembrane helix</keyword>
<dbReference type="PROSITE" id="PS51257">
    <property type="entry name" value="PROKAR_LIPOPROTEIN"/>
    <property type="match status" value="1"/>
</dbReference>
<evidence type="ECO:0000256" key="1">
    <source>
        <dbReference type="SAM" id="MobiDB-lite"/>
    </source>
</evidence>
<evidence type="ECO:0000256" key="2">
    <source>
        <dbReference type="SAM" id="Phobius"/>
    </source>
</evidence>
<organism evidence="5 6">
    <name type="scientific">Altererythrobacter lutimaris</name>
    <dbReference type="NCBI Taxonomy" id="2743979"/>
    <lineage>
        <taxon>Bacteria</taxon>
        <taxon>Pseudomonadati</taxon>
        <taxon>Pseudomonadota</taxon>
        <taxon>Alphaproteobacteria</taxon>
        <taxon>Sphingomonadales</taxon>
        <taxon>Erythrobacteraceae</taxon>
        <taxon>Altererythrobacter</taxon>
    </lineage>
</organism>
<feature type="transmembrane region" description="Helical" evidence="2">
    <location>
        <begin position="261"/>
        <end position="287"/>
    </location>
</feature>
<feature type="signal peptide" evidence="3">
    <location>
        <begin position="1"/>
        <end position="18"/>
    </location>
</feature>
<evidence type="ECO:0000313" key="6">
    <source>
        <dbReference type="Proteomes" id="UP000546031"/>
    </source>
</evidence>